<dbReference type="AlphaFoldDB" id="A0A848IW31"/>
<accession>A0A848IW31</accession>
<dbReference type="GO" id="GO:0016747">
    <property type="term" value="F:acyltransferase activity, transferring groups other than amino-acyl groups"/>
    <property type="evidence" value="ECO:0007669"/>
    <property type="project" value="InterPro"/>
</dbReference>
<protein>
    <submittedName>
        <fullName evidence="4">GNAT family N-acetyltransferase</fullName>
    </submittedName>
</protein>
<proteinExistence type="predicted"/>
<dbReference type="PANTHER" id="PTHR43877">
    <property type="entry name" value="AMINOALKYLPHOSPHONATE N-ACETYLTRANSFERASE-RELATED-RELATED"/>
    <property type="match status" value="1"/>
</dbReference>
<dbReference type="RefSeq" id="WP_169678074.1">
    <property type="nucleotide sequence ID" value="NZ_JABBNU010000002.1"/>
</dbReference>
<evidence type="ECO:0000256" key="1">
    <source>
        <dbReference type="ARBA" id="ARBA00022679"/>
    </source>
</evidence>
<dbReference type="PROSITE" id="PS51186">
    <property type="entry name" value="GNAT"/>
    <property type="match status" value="1"/>
</dbReference>
<name>A0A848IW31_9BACT</name>
<dbReference type="InterPro" id="IPR000182">
    <property type="entry name" value="GNAT_dom"/>
</dbReference>
<keyword evidence="5" id="KW-1185">Reference proteome</keyword>
<dbReference type="SUPFAM" id="SSF55729">
    <property type="entry name" value="Acyl-CoA N-acyltransferases (Nat)"/>
    <property type="match status" value="1"/>
</dbReference>
<dbReference type="Gene3D" id="3.40.630.30">
    <property type="match status" value="1"/>
</dbReference>
<dbReference type="CDD" id="cd04301">
    <property type="entry name" value="NAT_SF"/>
    <property type="match status" value="1"/>
</dbReference>
<evidence type="ECO:0000313" key="5">
    <source>
        <dbReference type="Proteomes" id="UP000559010"/>
    </source>
</evidence>
<comment type="caution">
    <text evidence="4">The sequence shown here is derived from an EMBL/GenBank/DDBJ whole genome shotgun (WGS) entry which is preliminary data.</text>
</comment>
<keyword evidence="2" id="KW-0012">Acyltransferase</keyword>
<evidence type="ECO:0000256" key="2">
    <source>
        <dbReference type="ARBA" id="ARBA00023315"/>
    </source>
</evidence>
<gene>
    <name evidence="4" type="ORF">HH304_03505</name>
</gene>
<sequence>MDNLTFKQSTSENDDFKSLILKLDQYLADGNGDKNEFFAQFNKVDLIKNVVIAFEGNTAIGCGAFKAYDDDSVEIKRMYVLPEKRGNGIATAVLDHLEEWAASLGFSRCILETGNHMTDAIKLYSKNGYKKIPNYGQYEKVLESVCFEKLL</sequence>
<evidence type="ECO:0000259" key="3">
    <source>
        <dbReference type="PROSITE" id="PS51186"/>
    </source>
</evidence>
<dbReference type="EMBL" id="JABBNU010000002">
    <property type="protein sequence ID" value="NMM47451.1"/>
    <property type="molecule type" value="Genomic_DNA"/>
</dbReference>
<dbReference type="PANTHER" id="PTHR43877:SF2">
    <property type="entry name" value="AMINOALKYLPHOSPHONATE N-ACETYLTRANSFERASE-RELATED"/>
    <property type="match status" value="1"/>
</dbReference>
<evidence type="ECO:0000313" key="4">
    <source>
        <dbReference type="EMBL" id="NMM47451.1"/>
    </source>
</evidence>
<dbReference type="Proteomes" id="UP000559010">
    <property type="component" value="Unassembled WGS sequence"/>
</dbReference>
<dbReference type="InterPro" id="IPR016181">
    <property type="entry name" value="Acyl_CoA_acyltransferase"/>
</dbReference>
<keyword evidence="1 4" id="KW-0808">Transferase</keyword>
<feature type="domain" description="N-acetyltransferase" evidence="3">
    <location>
        <begin position="4"/>
        <end position="151"/>
    </location>
</feature>
<organism evidence="4 5">
    <name type="scientific">Marinigracilibium pacificum</name>
    <dbReference type="NCBI Taxonomy" id="2729599"/>
    <lineage>
        <taxon>Bacteria</taxon>
        <taxon>Pseudomonadati</taxon>
        <taxon>Bacteroidota</taxon>
        <taxon>Cytophagia</taxon>
        <taxon>Cytophagales</taxon>
        <taxon>Flammeovirgaceae</taxon>
        <taxon>Marinigracilibium</taxon>
    </lineage>
</organism>
<reference evidence="4 5" key="1">
    <citation type="submission" date="2020-04" db="EMBL/GenBank/DDBJ databases">
        <title>Flammeovirgaceae bacterium KN852 isolated from deep sea.</title>
        <authorList>
            <person name="Zhang D.-C."/>
        </authorList>
    </citation>
    <scope>NUCLEOTIDE SEQUENCE [LARGE SCALE GENOMIC DNA]</scope>
    <source>
        <strain evidence="4 5">KN852</strain>
    </source>
</reference>
<dbReference type="InterPro" id="IPR050832">
    <property type="entry name" value="Bact_Acetyltransf"/>
</dbReference>
<dbReference type="Pfam" id="PF00583">
    <property type="entry name" value="Acetyltransf_1"/>
    <property type="match status" value="1"/>
</dbReference>